<sequence length="184" mass="20255">MSTNLTLDQLRIGLSTADAAALFDSLPAVAIDDIIGRTWHGGEVPTGHPMDGTLSLSGWYGKRFDDADHVHPLLFGEPGSLYAVNPKVMPVGLLLKIGRRLPRRIPGVGLAMKALRTRRHRARLRVVEYHAGPNAPAKASAAMSYDDQPIIDHFRWLDANTLLGAMDLRGSTDPYFFYLQRVAQ</sequence>
<dbReference type="InterPro" id="IPR025568">
    <property type="entry name" value="DUF4334"/>
</dbReference>
<evidence type="ECO:0000259" key="1">
    <source>
        <dbReference type="Pfam" id="PF14231"/>
    </source>
</evidence>
<protein>
    <submittedName>
        <fullName evidence="3">DUF4334 domain-containing protein</fullName>
    </submittedName>
</protein>
<dbReference type="Pfam" id="PF14231">
    <property type="entry name" value="GXWXG"/>
    <property type="match status" value="1"/>
</dbReference>
<dbReference type="EMBL" id="JABBNB010000040">
    <property type="protein sequence ID" value="NMO04742.1"/>
    <property type="molecule type" value="Genomic_DNA"/>
</dbReference>
<dbReference type="AlphaFoldDB" id="A0A848L2T4"/>
<proteinExistence type="predicted"/>
<evidence type="ECO:0000313" key="3">
    <source>
        <dbReference type="EMBL" id="NMO04742.1"/>
    </source>
</evidence>
<feature type="domain" description="GXWXG" evidence="1">
    <location>
        <begin position="21"/>
        <end position="76"/>
    </location>
</feature>
<evidence type="ECO:0000259" key="2">
    <source>
        <dbReference type="Pfam" id="PF14232"/>
    </source>
</evidence>
<dbReference type="InterPro" id="IPR025951">
    <property type="entry name" value="GXWXG_dom"/>
</dbReference>
<gene>
    <name evidence="3" type="ORF">HH308_26315</name>
</gene>
<dbReference type="Gene3D" id="2.40.128.580">
    <property type="entry name" value="GXWXG domain"/>
    <property type="match status" value="1"/>
</dbReference>
<organism evidence="3 4">
    <name type="scientific">Gordonia asplenii</name>
    <dbReference type="NCBI Taxonomy" id="2725283"/>
    <lineage>
        <taxon>Bacteria</taxon>
        <taxon>Bacillati</taxon>
        <taxon>Actinomycetota</taxon>
        <taxon>Actinomycetes</taxon>
        <taxon>Mycobacteriales</taxon>
        <taxon>Gordoniaceae</taxon>
        <taxon>Gordonia</taxon>
    </lineage>
</organism>
<name>A0A848L2T4_9ACTN</name>
<reference evidence="3 4" key="1">
    <citation type="submission" date="2020-04" db="EMBL/GenBank/DDBJ databases">
        <title>Gordonia sp. nov. TBRC 11910.</title>
        <authorList>
            <person name="Suriyachadkun C."/>
        </authorList>
    </citation>
    <scope>NUCLEOTIDE SEQUENCE [LARGE SCALE GENOMIC DNA]</scope>
    <source>
        <strain evidence="3 4">TBRC 11910</strain>
    </source>
</reference>
<dbReference type="Pfam" id="PF14232">
    <property type="entry name" value="DUF4334"/>
    <property type="match status" value="1"/>
</dbReference>
<keyword evidence="4" id="KW-1185">Reference proteome</keyword>
<dbReference type="RefSeq" id="WP_170197245.1">
    <property type="nucleotide sequence ID" value="NZ_JABBNB010000040.1"/>
</dbReference>
<dbReference type="Proteomes" id="UP000550729">
    <property type="component" value="Unassembled WGS sequence"/>
</dbReference>
<feature type="domain" description="DUF4334" evidence="2">
    <location>
        <begin position="121"/>
        <end position="181"/>
    </location>
</feature>
<comment type="caution">
    <text evidence="3">The sequence shown here is derived from an EMBL/GenBank/DDBJ whole genome shotgun (WGS) entry which is preliminary data.</text>
</comment>
<evidence type="ECO:0000313" key="4">
    <source>
        <dbReference type="Proteomes" id="UP000550729"/>
    </source>
</evidence>
<accession>A0A848L2T4</accession>